<feature type="transmembrane region" description="Helical" evidence="2">
    <location>
        <begin position="93"/>
        <end position="112"/>
    </location>
</feature>
<accession>A0A917VJ06</accession>
<proteinExistence type="predicted"/>
<evidence type="ECO:0000313" key="3">
    <source>
        <dbReference type="EMBL" id="GGK84693.1"/>
    </source>
</evidence>
<reference evidence="3" key="2">
    <citation type="submission" date="2020-09" db="EMBL/GenBank/DDBJ databases">
        <authorList>
            <person name="Sun Q."/>
            <person name="Ohkuma M."/>
        </authorList>
    </citation>
    <scope>NUCLEOTIDE SEQUENCE</scope>
    <source>
        <strain evidence="3">JCM 3035</strain>
    </source>
</reference>
<evidence type="ECO:0000256" key="2">
    <source>
        <dbReference type="SAM" id="Phobius"/>
    </source>
</evidence>
<dbReference type="RefSeq" id="WP_189324276.1">
    <property type="nucleotide sequence ID" value="NZ_BMPQ01000014.1"/>
</dbReference>
<evidence type="ECO:0000256" key="1">
    <source>
        <dbReference type="SAM" id="MobiDB-lite"/>
    </source>
</evidence>
<gene>
    <name evidence="3" type="ORF">GCM10010094_52340</name>
</gene>
<protein>
    <submittedName>
        <fullName evidence="3">Uncharacterized protein</fullName>
    </submittedName>
</protein>
<keyword evidence="2" id="KW-0472">Membrane</keyword>
<dbReference type="Proteomes" id="UP000637788">
    <property type="component" value="Unassembled WGS sequence"/>
</dbReference>
<feature type="region of interest" description="Disordered" evidence="1">
    <location>
        <begin position="119"/>
        <end position="139"/>
    </location>
</feature>
<evidence type="ECO:0000313" key="4">
    <source>
        <dbReference type="Proteomes" id="UP000637788"/>
    </source>
</evidence>
<dbReference type="EMBL" id="BMPQ01000014">
    <property type="protein sequence ID" value="GGK84693.1"/>
    <property type="molecule type" value="Genomic_DNA"/>
</dbReference>
<keyword evidence="2" id="KW-0812">Transmembrane</keyword>
<dbReference type="AlphaFoldDB" id="A0A917VJ06"/>
<keyword evidence="2" id="KW-1133">Transmembrane helix</keyword>
<feature type="transmembrane region" description="Helical" evidence="2">
    <location>
        <begin position="30"/>
        <end position="53"/>
    </location>
</feature>
<organism evidence="3 4">
    <name type="scientific">Streptomyces flaveus</name>
    <dbReference type="NCBI Taxonomy" id="66370"/>
    <lineage>
        <taxon>Bacteria</taxon>
        <taxon>Bacillati</taxon>
        <taxon>Actinomycetota</taxon>
        <taxon>Actinomycetes</taxon>
        <taxon>Kitasatosporales</taxon>
        <taxon>Streptomycetaceae</taxon>
        <taxon>Streptomyces</taxon>
        <taxon>Streptomyces aurantiacus group</taxon>
    </lineage>
</organism>
<reference evidence="3" key="1">
    <citation type="journal article" date="2014" name="Int. J. Syst. Evol. Microbiol.">
        <title>Complete genome sequence of Corynebacterium casei LMG S-19264T (=DSM 44701T), isolated from a smear-ripened cheese.</title>
        <authorList>
            <consortium name="US DOE Joint Genome Institute (JGI-PGF)"/>
            <person name="Walter F."/>
            <person name="Albersmeier A."/>
            <person name="Kalinowski J."/>
            <person name="Ruckert C."/>
        </authorList>
    </citation>
    <scope>NUCLEOTIDE SEQUENCE</scope>
    <source>
        <strain evidence="3">JCM 3035</strain>
    </source>
</reference>
<name>A0A917VJ06_9ACTN</name>
<feature type="transmembrane region" description="Helical" evidence="2">
    <location>
        <begin position="65"/>
        <end position="87"/>
    </location>
</feature>
<comment type="caution">
    <text evidence="3">The sequence shown here is derived from an EMBL/GenBank/DDBJ whole genome shotgun (WGS) entry which is preliminary data.</text>
</comment>
<sequence>MIRLRWGIVVSGWIALAATALPESSAARVVIVAAFLLVCPGLAAVLLCTGRVLAPEAGRVGILEAAVVTGAISLAISVLVAEALFLGHAFTPVRALLVLAGLTSVAALASTLPRPRGIKRFTPVPSSRPRLGHDDSDRD</sequence>
<keyword evidence="4" id="KW-1185">Reference proteome</keyword>